<sequence length="260" mass="29047">MRKPTGLTARALAARAGWSESKASRIENGKTPPSDQDLLAYVTICGVPQDYEDLRATAHGIDEMYVEWKRLQRAGLKRGQEAHVPLYARTNRFRIYEPGVIPGLLQTADYATAIMNRIVTFRQIPDDVEAAVKVRMLRQRYLHDAHRHFGIVLEESALRSRFGGPEVMAAQLGHLLQIAVLPNVSLGVIPMATERIMWPVEGFWIYDYSQVIVELATAQVTVKQPSEIETYARMFAELVKLACHGQPARALIAEAIAVLG</sequence>
<dbReference type="CDD" id="cd00093">
    <property type="entry name" value="HTH_XRE"/>
    <property type="match status" value="1"/>
</dbReference>
<gene>
    <name evidence="2" type="ORF">GCM10010347_07720</name>
</gene>
<dbReference type="InterPro" id="IPR010982">
    <property type="entry name" value="Lambda_DNA-bd_dom_sf"/>
</dbReference>
<evidence type="ECO:0000313" key="2">
    <source>
        <dbReference type="EMBL" id="GHB40547.1"/>
    </source>
</evidence>
<feature type="domain" description="HTH cro/C1-type" evidence="1">
    <location>
        <begin position="1"/>
        <end position="54"/>
    </location>
</feature>
<protein>
    <submittedName>
        <fullName evidence="2">Transcriptional regulator</fullName>
    </submittedName>
</protein>
<dbReference type="Gene3D" id="1.10.260.40">
    <property type="entry name" value="lambda repressor-like DNA-binding domains"/>
    <property type="match status" value="1"/>
</dbReference>
<keyword evidence="3" id="KW-1185">Reference proteome</keyword>
<evidence type="ECO:0000259" key="1">
    <source>
        <dbReference type="PROSITE" id="PS50943"/>
    </source>
</evidence>
<reference evidence="3" key="1">
    <citation type="journal article" date="2019" name="Int. J. Syst. Evol. Microbiol.">
        <title>The Global Catalogue of Microorganisms (GCM) 10K type strain sequencing project: providing services to taxonomists for standard genome sequencing and annotation.</title>
        <authorList>
            <consortium name="The Broad Institute Genomics Platform"/>
            <consortium name="The Broad Institute Genome Sequencing Center for Infectious Disease"/>
            <person name="Wu L."/>
            <person name="Ma J."/>
        </authorList>
    </citation>
    <scope>NUCLEOTIDE SEQUENCE [LARGE SCALE GENOMIC DNA]</scope>
    <source>
        <strain evidence="3">JCM 4738</strain>
    </source>
</reference>
<organism evidence="2 3">
    <name type="scientific">Streptomyces cirratus</name>
    <dbReference type="NCBI Taxonomy" id="68187"/>
    <lineage>
        <taxon>Bacteria</taxon>
        <taxon>Bacillati</taxon>
        <taxon>Actinomycetota</taxon>
        <taxon>Actinomycetes</taxon>
        <taxon>Kitasatosporales</taxon>
        <taxon>Streptomycetaceae</taxon>
        <taxon>Streptomyces</taxon>
    </lineage>
</organism>
<name>A0ABQ3EHY6_9ACTN</name>
<proteinExistence type="predicted"/>
<dbReference type="SUPFAM" id="SSF47413">
    <property type="entry name" value="lambda repressor-like DNA-binding domains"/>
    <property type="match status" value="1"/>
</dbReference>
<dbReference type="InterPro" id="IPR043917">
    <property type="entry name" value="DUF5753"/>
</dbReference>
<comment type="caution">
    <text evidence="2">The sequence shown here is derived from an EMBL/GenBank/DDBJ whole genome shotgun (WGS) entry which is preliminary data.</text>
</comment>
<dbReference type="Pfam" id="PF13560">
    <property type="entry name" value="HTH_31"/>
    <property type="match status" value="1"/>
</dbReference>
<dbReference type="PROSITE" id="PS50943">
    <property type="entry name" value="HTH_CROC1"/>
    <property type="match status" value="1"/>
</dbReference>
<dbReference type="Pfam" id="PF19054">
    <property type="entry name" value="DUF5753"/>
    <property type="match status" value="1"/>
</dbReference>
<evidence type="ECO:0000313" key="3">
    <source>
        <dbReference type="Proteomes" id="UP000642673"/>
    </source>
</evidence>
<dbReference type="EMBL" id="BMVP01000001">
    <property type="protein sequence ID" value="GHB40547.1"/>
    <property type="molecule type" value="Genomic_DNA"/>
</dbReference>
<dbReference type="Proteomes" id="UP000642673">
    <property type="component" value="Unassembled WGS sequence"/>
</dbReference>
<dbReference type="InterPro" id="IPR001387">
    <property type="entry name" value="Cro/C1-type_HTH"/>
</dbReference>
<accession>A0ABQ3EHY6</accession>